<sequence length="397" mass="44297">MKVELVDKQEESFDLLEAPPILEDQFEEVLESLSEPTVDISALSLDTQQLSTIPQISVVNARTKLYVSNIVSTEKDLQAQASDIFFQLKTILSKHELTLNDVQSITLLLSDMSKFGEINKIYGESFIGIYLPPSRICIETTISSDVQLSCVALKKIEPKTGIHIRSRSYWGPQNIGPYSQSIVDNQEHYKLASLSGQIPLIPSSMELSSKGIKFNSALSLQHLFRVKNLVNVKNLASVICFVTDKRNVPDASSSWNEFIDSVEQAPANKKGLVIVQVSALPRGADVEWGGYSYENVVGMYDDSDDEDNEESPYDSLFDEFEHHSVCAIGKNNVLVATLFTSDINLVEKAIDINNGKNFIQVLSSKLEKPNCEFIPVKSVFNNEGQQFAYGIIWKIEK</sequence>
<organism evidence="2">
    <name type="scientific">Spathaspora passalidarum (strain NRRL Y-27907 / 11-Y1)</name>
    <dbReference type="NCBI Taxonomy" id="619300"/>
    <lineage>
        <taxon>Eukaryota</taxon>
        <taxon>Fungi</taxon>
        <taxon>Dikarya</taxon>
        <taxon>Ascomycota</taxon>
        <taxon>Saccharomycotina</taxon>
        <taxon>Pichiomycetes</taxon>
        <taxon>Debaryomycetaceae</taxon>
        <taxon>Spathaspora</taxon>
    </lineage>
</organism>
<dbReference type="PANTHER" id="PTHR12196">
    <property type="entry name" value="DOMAIN OF UNKNOWN FUNCTION 71 DUF71 -CONTAINING PROTEIN"/>
    <property type="match status" value="1"/>
</dbReference>
<dbReference type="EMBL" id="GL996501">
    <property type="protein sequence ID" value="EGW33220.1"/>
    <property type="molecule type" value="Genomic_DNA"/>
</dbReference>
<keyword evidence="2" id="KW-1185">Reference proteome</keyword>
<dbReference type="PANTHER" id="PTHR12196:SF2">
    <property type="entry name" value="DIPHTHINE--AMMONIA LIGASE"/>
    <property type="match status" value="1"/>
</dbReference>
<name>G3ALH7_SPAPN</name>
<dbReference type="InterPro" id="IPR030662">
    <property type="entry name" value="DPH6/MJ0570"/>
</dbReference>
<dbReference type="Pfam" id="PF01042">
    <property type="entry name" value="Ribonuc_L-PSP"/>
    <property type="match status" value="2"/>
</dbReference>
<dbReference type="InterPro" id="IPR006175">
    <property type="entry name" value="YjgF/YER057c/UK114"/>
</dbReference>
<evidence type="ECO:0000313" key="2">
    <source>
        <dbReference type="Proteomes" id="UP000000709"/>
    </source>
</evidence>
<dbReference type="InterPro" id="IPR035959">
    <property type="entry name" value="RutC-like_sf"/>
</dbReference>
<dbReference type="InParanoid" id="G3ALH7"/>
<dbReference type="KEGG" id="spaa:SPAPADRAFT_60558"/>
<evidence type="ECO:0000313" key="1">
    <source>
        <dbReference type="EMBL" id="EGW33220.1"/>
    </source>
</evidence>
<reference evidence="1 2" key="1">
    <citation type="journal article" date="2011" name="Proc. Natl. Acad. Sci. U.S.A.">
        <title>Comparative genomics of xylose-fermenting fungi for enhanced biofuel production.</title>
        <authorList>
            <person name="Wohlbach D.J."/>
            <person name="Kuo A."/>
            <person name="Sato T.K."/>
            <person name="Potts K.M."/>
            <person name="Salamov A.A."/>
            <person name="LaButti K.M."/>
            <person name="Sun H."/>
            <person name="Clum A."/>
            <person name="Pangilinan J.L."/>
            <person name="Lindquist E.A."/>
            <person name="Lucas S."/>
            <person name="Lapidus A."/>
            <person name="Jin M."/>
            <person name="Gunawan C."/>
            <person name="Balan V."/>
            <person name="Dale B.E."/>
            <person name="Jeffries T.W."/>
            <person name="Zinkel R."/>
            <person name="Barry K.W."/>
            <person name="Grigoriev I.V."/>
            <person name="Gasch A.P."/>
        </authorList>
    </citation>
    <scope>NUCLEOTIDE SEQUENCE [LARGE SCALE GENOMIC DNA]</scope>
    <source>
        <strain evidence="2">NRRL Y-27907 / 11-Y1</strain>
    </source>
</reference>
<dbReference type="RefSeq" id="XP_007374735.1">
    <property type="nucleotide sequence ID" value="XM_007374673.1"/>
</dbReference>
<dbReference type="HOGENOM" id="CLU_694773_0_0_1"/>
<dbReference type="Gene3D" id="3.30.1330.40">
    <property type="entry name" value="RutC-like"/>
    <property type="match status" value="2"/>
</dbReference>
<dbReference type="GO" id="GO:0017183">
    <property type="term" value="P:protein histidyl modification to diphthamide"/>
    <property type="evidence" value="ECO:0007669"/>
    <property type="project" value="TreeGrafter"/>
</dbReference>
<dbReference type="SUPFAM" id="SSF55298">
    <property type="entry name" value="YjgF-like"/>
    <property type="match status" value="2"/>
</dbReference>
<dbReference type="Proteomes" id="UP000000709">
    <property type="component" value="Unassembled WGS sequence"/>
</dbReference>
<dbReference type="GO" id="GO:0017178">
    <property type="term" value="F:diphthine-ammonia ligase activity"/>
    <property type="evidence" value="ECO:0007669"/>
    <property type="project" value="TreeGrafter"/>
</dbReference>
<dbReference type="STRING" id="619300.G3ALH7"/>
<gene>
    <name evidence="1" type="ORF">SPAPADRAFT_60558</name>
</gene>
<protein>
    <submittedName>
        <fullName evidence="1">Uncharacterized protein</fullName>
    </submittedName>
</protein>
<dbReference type="GeneID" id="18873462"/>
<dbReference type="OrthoDB" id="686384at2759"/>
<dbReference type="CDD" id="cd06156">
    <property type="entry name" value="eu_AANH_C_2"/>
    <property type="match status" value="1"/>
</dbReference>
<dbReference type="AlphaFoldDB" id="G3ALH7"/>
<dbReference type="eggNOG" id="KOG2317">
    <property type="taxonomic scope" value="Eukaryota"/>
</dbReference>
<accession>G3ALH7</accession>
<dbReference type="FunCoup" id="G3ALH7">
    <property type="interactions" value="99"/>
</dbReference>
<proteinExistence type="predicted"/>
<dbReference type="CDD" id="cd06155">
    <property type="entry name" value="eu_AANH_C_1"/>
    <property type="match status" value="1"/>
</dbReference>